<feature type="compositionally biased region" description="Basic and acidic residues" evidence="6">
    <location>
        <begin position="395"/>
        <end position="409"/>
    </location>
</feature>
<organism evidence="9 10">
    <name type="scientific">Candidatus Berkelbacteria bacterium CG1_02_42_45</name>
    <dbReference type="NCBI Taxonomy" id="1805036"/>
    <lineage>
        <taxon>Bacteria</taxon>
        <taxon>Candidatus Berkelbacteria</taxon>
    </lineage>
</organism>
<evidence type="ECO:0000259" key="8">
    <source>
        <dbReference type="PROSITE" id="PS50106"/>
    </source>
</evidence>
<dbReference type="SUPFAM" id="SSF52096">
    <property type="entry name" value="ClpP/crotonase"/>
    <property type="match status" value="1"/>
</dbReference>
<dbReference type="EMBL" id="MNUJ01000027">
    <property type="protein sequence ID" value="OIN89737.1"/>
    <property type="molecule type" value="Genomic_DNA"/>
</dbReference>
<dbReference type="SUPFAM" id="SSF50156">
    <property type="entry name" value="PDZ domain-like"/>
    <property type="match status" value="1"/>
</dbReference>
<keyword evidence="4 5" id="KW-0720">Serine protease</keyword>
<dbReference type="CDD" id="cd06782">
    <property type="entry name" value="cpPDZ_CPP-like"/>
    <property type="match status" value="1"/>
</dbReference>
<keyword evidence="7" id="KW-1133">Transmembrane helix</keyword>
<keyword evidence="7" id="KW-0472">Membrane</keyword>
<dbReference type="CDD" id="cd07560">
    <property type="entry name" value="Peptidase_S41_CPP"/>
    <property type="match status" value="1"/>
</dbReference>
<keyword evidence="7" id="KW-0812">Transmembrane</keyword>
<dbReference type="InterPro" id="IPR005151">
    <property type="entry name" value="Tail-specific_protease"/>
</dbReference>
<feature type="transmembrane region" description="Helical" evidence="7">
    <location>
        <begin position="12"/>
        <end position="32"/>
    </location>
</feature>
<accession>A0A1J4RQS8</accession>
<reference evidence="9 10" key="1">
    <citation type="journal article" date="2016" name="Environ. Microbiol.">
        <title>Genomic resolution of a cold subsurface aquifer community provides metabolic insights for novel microbes adapted to high CO concentrations.</title>
        <authorList>
            <person name="Probst A.J."/>
            <person name="Castelle C.J."/>
            <person name="Singh A."/>
            <person name="Brown C.T."/>
            <person name="Anantharaman K."/>
            <person name="Sharon I."/>
            <person name="Hug L.A."/>
            <person name="Burstein D."/>
            <person name="Emerson J.B."/>
            <person name="Thomas B.C."/>
            <person name="Banfield J.F."/>
        </authorList>
    </citation>
    <scope>NUCLEOTIDE SEQUENCE [LARGE SCALE GENOMIC DNA]</scope>
    <source>
        <strain evidence="9">CG1_02_42_45</strain>
    </source>
</reference>
<dbReference type="NCBIfam" id="TIGR00225">
    <property type="entry name" value="prc"/>
    <property type="match status" value="1"/>
</dbReference>
<sequence length="409" mass="43911">MKGKGNSGKILGIIISSLLALFFVFYLGYSYGVRVGSLSAPPSYIENARENMPASVDFSLFWQTWNKARELYIGDSDPQEMIYGAISGMVSALGDPYSAFLKPSDNEKFSQDLSGQFDGIGAELTMQNGQIVVVAPLAGSPAEKAGVRAKDVIVEIDGTGATEMSLNQAVDKIRGKAGTQIKLKILRTGVENPLDFTITRESIKVESVTYKLEDVAGKKIAILKVSQFGDDTMDLAEKYAKEIVKDKASGVILDLRNNPGGYLDSSVEFANLFLEQGKTVVVEVDKEGAKKEYKTDKAPILKDYPTVVLANGGSASAAEIVTGALRDYKRAEIVGEKTFGKGSVQALEPLLKGAALKVTIAKWLTPLGTEINKVGITPDIVVALSDADQNAGRDPQLDKAKSEIISKIK</sequence>
<dbReference type="InterPro" id="IPR041489">
    <property type="entry name" value="PDZ_6"/>
</dbReference>
<dbReference type="FunFam" id="2.30.42.10:FF:000063">
    <property type="entry name" value="Peptidase, S41 family"/>
    <property type="match status" value="1"/>
</dbReference>
<proteinExistence type="inferred from homology"/>
<dbReference type="Pfam" id="PF03572">
    <property type="entry name" value="Peptidase_S41"/>
    <property type="match status" value="1"/>
</dbReference>
<protein>
    <recommendedName>
        <fullName evidence="8">PDZ domain-containing protein</fullName>
    </recommendedName>
</protein>
<dbReference type="Gene3D" id="3.90.226.10">
    <property type="entry name" value="2-enoyl-CoA Hydratase, Chain A, domain 1"/>
    <property type="match status" value="1"/>
</dbReference>
<evidence type="ECO:0000256" key="4">
    <source>
        <dbReference type="ARBA" id="ARBA00022825"/>
    </source>
</evidence>
<dbReference type="PROSITE" id="PS50106">
    <property type="entry name" value="PDZ"/>
    <property type="match status" value="1"/>
</dbReference>
<evidence type="ECO:0000256" key="5">
    <source>
        <dbReference type="RuleBase" id="RU004404"/>
    </source>
</evidence>
<comment type="caution">
    <text evidence="9">The sequence shown here is derived from an EMBL/GenBank/DDBJ whole genome shotgun (WGS) entry which is preliminary data.</text>
</comment>
<keyword evidence="3 5" id="KW-0378">Hydrolase</keyword>
<dbReference type="InterPro" id="IPR001478">
    <property type="entry name" value="PDZ"/>
</dbReference>
<dbReference type="SMART" id="SM00228">
    <property type="entry name" value="PDZ"/>
    <property type="match status" value="1"/>
</dbReference>
<evidence type="ECO:0000256" key="6">
    <source>
        <dbReference type="SAM" id="MobiDB-lite"/>
    </source>
</evidence>
<evidence type="ECO:0000256" key="3">
    <source>
        <dbReference type="ARBA" id="ARBA00022801"/>
    </source>
</evidence>
<feature type="domain" description="PDZ" evidence="8">
    <location>
        <begin position="106"/>
        <end position="174"/>
    </location>
</feature>
<dbReference type="Proteomes" id="UP000182753">
    <property type="component" value="Unassembled WGS sequence"/>
</dbReference>
<evidence type="ECO:0000256" key="2">
    <source>
        <dbReference type="ARBA" id="ARBA00022670"/>
    </source>
</evidence>
<keyword evidence="2 5" id="KW-0645">Protease</keyword>
<dbReference type="Pfam" id="PF22694">
    <property type="entry name" value="CtpB_N-like"/>
    <property type="match status" value="1"/>
</dbReference>
<evidence type="ECO:0000313" key="10">
    <source>
        <dbReference type="Proteomes" id="UP000182753"/>
    </source>
</evidence>
<name>A0A1J4RQS8_9BACT</name>
<dbReference type="Pfam" id="PF17820">
    <property type="entry name" value="PDZ_6"/>
    <property type="match status" value="1"/>
</dbReference>
<evidence type="ECO:0000313" key="9">
    <source>
        <dbReference type="EMBL" id="OIN89737.1"/>
    </source>
</evidence>
<dbReference type="InterPro" id="IPR036034">
    <property type="entry name" value="PDZ_sf"/>
</dbReference>
<dbReference type="AlphaFoldDB" id="A0A1J4RQS8"/>
<feature type="region of interest" description="Disordered" evidence="6">
    <location>
        <begin position="390"/>
        <end position="409"/>
    </location>
</feature>
<dbReference type="PANTHER" id="PTHR32060">
    <property type="entry name" value="TAIL-SPECIFIC PROTEASE"/>
    <property type="match status" value="1"/>
</dbReference>
<dbReference type="GO" id="GO:0007165">
    <property type="term" value="P:signal transduction"/>
    <property type="evidence" value="ECO:0007669"/>
    <property type="project" value="TreeGrafter"/>
</dbReference>
<dbReference type="InterPro" id="IPR029045">
    <property type="entry name" value="ClpP/crotonase-like_dom_sf"/>
</dbReference>
<comment type="similarity">
    <text evidence="1 5">Belongs to the peptidase S41A family.</text>
</comment>
<dbReference type="GO" id="GO:0008236">
    <property type="term" value="F:serine-type peptidase activity"/>
    <property type="evidence" value="ECO:0007669"/>
    <property type="project" value="UniProtKB-KW"/>
</dbReference>
<dbReference type="Gene3D" id="3.30.750.44">
    <property type="match status" value="1"/>
</dbReference>
<evidence type="ECO:0000256" key="7">
    <source>
        <dbReference type="SAM" id="Phobius"/>
    </source>
</evidence>
<dbReference type="InterPro" id="IPR004447">
    <property type="entry name" value="Peptidase_S41A"/>
</dbReference>
<gene>
    <name evidence="9" type="ORF">AUJ40_01375</name>
</gene>
<dbReference type="GO" id="GO:0030288">
    <property type="term" value="C:outer membrane-bounded periplasmic space"/>
    <property type="evidence" value="ECO:0007669"/>
    <property type="project" value="TreeGrafter"/>
</dbReference>
<dbReference type="SMART" id="SM00245">
    <property type="entry name" value="TSPc"/>
    <property type="match status" value="1"/>
</dbReference>
<dbReference type="PANTHER" id="PTHR32060:SF30">
    <property type="entry name" value="CARBOXY-TERMINAL PROCESSING PROTEASE CTPA"/>
    <property type="match status" value="1"/>
</dbReference>
<evidence type="ECO:0000256" key="1">
    <source>
        <dbReference type="ARBA" id="ARBA00009179"/>
    </source>
</evidence>
<dbReference type="GO" id="GO:0006508">
    <property type="term" value="P:proteolysis"/>
    <property type="evidence" value="ECO:0007669"/>
    <property type="project" value="UniProtKB-KW"/>
</dbReference>
<dbReference type="Gene3D" id="2.30.42.10">
    <property type="match status" value="1"/>
</dbReference>
<dbReference type="GO" id="GO:0004175">
    <property type="term" value="F:endopeptidase activity"/>
    <property type="evidence" value="ECO:0007669"/>
    <property type="project" value="TreeGrafter"/>
</dbReference>
<dbReference type="InterPro" id="IPR055210">
    <property type="entry name" value="CtpA/B_N"/>
</dbReference>